<dbReference type="STRING" id="937334.SAMN05444406_10154"/>
<dbReference type="Proteomes" id="UP000198577">
    <property type="component" value="Unassembled WGS sequence"/>
</dbReference>
<reference evidence="4 5" key="1">
    <citation type="submission" date="2016-10" db="EMBL/GenBank/DDBJ databases">
        <authorList>
            <person name="de Groot N.N."/>
        </authorList>
    </citation>
    <scope>NUCLEOTIDE SEQUENCE [LARGE SCALE GENOMIC DNA]</scope>
    <source>
        <strain evidence="4 5">DSM 20678</strain>
    </source>
</reference>
<evidence type="ECO:0000259" key="3">
    <source>
        <dbReference type="Pfam" id="PF01656"/>
    </source>
</evidence>
<keyword evidence="1" id="KW-0547">Nucleotide-binding</keyword>
<dbReference type="SUPFAM" id="SSF52540">
    <property type="entry name" value="P-loop containing nucleoside triphosphate hydrolases"/>
    <property type="match status" value="1"/>
</dbReference>
<dbReference type="GO" id="GO:0005829">
    <property type="term" value="C:cytosol"/>
    <property type="evidence" value="ECO:0007669"/>
    <property type="project" value="TreeGrafter"/>
</dbReference>
<dbReference type="GO" id="GO:0051782">
    <property type="term" value="P:negative regulation of cell division"/>
    <property type="evidence" value="ECO:0007669"/>
    <property type="project" value="TreeGrafter"/>
</dbReference>
<dbReference type="Gene3D" id="3.40.50.300">
    <property type="entry name" value="P-loop containing nucleotide triphosphate hydrolases"/>
    <property type="match status" value="1"/>
</dbReference>
<protein>
    <submittedName>
        <fullName evidence="4">Flagellar biosynthesis protein FlhG</fullName>
    </submittedName>
</protein>
<keyword evidence="5" id="KW-1185">Reference proteome</keyword>
<dbReference type="PANTHER" id="PTHR43384">
    <property type="entry name" value="SEPTUM SITE-DETERMINING PROTEIN MIND HOMOLOG, CHLOROPLASTIC-RELATED"/>
    <property type="match status" value="1"/>
</dbReference>
<keyword evidence="4" id="KW-0969">Cilium</keyword>
<feature type="domain" description="CobQ/CobB/MinD/ParA nucleotide binding" evidence="3">
    <location>
        <begin position="28"/>
        <end position="245"/>
    </location>
</feature>
<dbReference type="PANTHER" id="PTHR43384:SF4">
    <property type="entry name" value="CELLULOSE BIOSYNTHESIS PROTEIN BCSQ-RELATED"/>
    <property type="match status" value="1"/>
</dbReference>
<dbReference type="InterPro" id="IPR050625">
    <property type="entry name" value="ParA/MinD_ATPase"/>
</dbReference>
<evidence type="ECO:0000256" key="1">
    <source>
        <dbReference type="ARBA" id="ARBA00022741"/>
    </source>
</evidence>
<evidence type="ECO:0000313" key="4">
    <source>
        <dbReference type="EMBL" id="SFP59995.1"/>
    </source>
</evidence>
<evidence type="ECO:0000256" key="2">
    <source>
        <dbReference type="ARBA" id="ARBA00022840"/>
    </source>
</evidence>
<dbReference type="InterPro" id="IPR033875">
    <property type="entry name" value="FlhG"/>
</dbReference>
<dbReference type="InterPro" id="IPR025501">
    <property type="entry name" value="MinD_FleN"/>
</dbReference>
<dbReference type="PIRSF" id="PIRSF003092">
    <property type="entry name" value="MinD"/>
    <property type="match status" value="1"/>
</dbReference>
<dbReference type="InterPro" id="IPR027417">
    <property type="entry name" value="P-loop_NTPase"/>
</dbReference>
<name>A0A1I5RN80_9FIRM</name>
<dbReference type="Pfam" id="PF01656">
    <property type="entry name" value="CbiA"/>
    <property type="match status" value="1"/>
</dbReference>
<keyword evidence="4" id="KW-0282">Flagellum</keyword>
<dbReference type="InterPro" id="IPR002586">
    <property type="entry name" value="CobQ/CobB/MinD/ParA_Nub-bd_dom"/>
</dbReference>
<dbReference type="GO" id="GO:0009898">
    <property type="term" value="C:cytoplasmic side of plasma membrane"/>
    <property type="evidence" value="ECO:0007669"/>
    <property type="project" value="TreeGrafter"/>
</dbReference>
<dbReference type="AlphaFoldDB" id="A0A1I5RN80"/>
<keyword evidence="4" id="KW-0966">Cell projection</keyword>
<gene>
    <name evidence="4" type="ORF">SAMN05444406_10154</name>
</gene>
<organism evidence="4 5">
    <name type="scientific">Caldicoprobacter faecalis</name>
    <dbReference type="NCBI Taxonomy" id="937334"/>
    <lineage>
        <taxon>Bacteria</taxon>
        <taxon>Bacillati</taxon>
        <taxon>Bacillota</taxon>
        <taxon>Clostridia</taxon>
        <taxon>Caldicoprobacterales</taxon>
        <taxon>Caldicoprobacteraceae</taxon>
        <taxon>Caldicoprobacter</taxon>
    </lineage>
</organism>
<accession>A0A1I5RN80</accession>
<dbReference type="EMBL" id="FOXR01000001">
    <property type="protein sequence ID" value="SFP59995.1"/>
    <property type="molecule type" value="Genomic_DNA"/>
</dbReference>
<dbReference type="GO" id="GO:0005524">
    <property type="term" value="F:ATP binding"/>
    <property type="evidence" value="ECO:0007669"/>
    <property type="project" value="UniProtKB-KW"/>
</dbReference>
<dbReference type="RefSeq" id="WP_242948210.1">
    <property type="nucleotide sequence ID" value="NZ_FOXR01000001.1"/>
</dbReference>
<evidence type="ECO:0000313" key="5">
    <source>
        <dbReference type="Proteomes" id="UP000198577"/>
    </source>
</evidence>
<sequence>MDQAERLRQIVKGLKEKQRAYAQKARIITVTSGKGGVGKTNFTLNCAIALNSMGYRTLIIDADFGLSNIDVMLGMIPKYNLFHVITHKKKIEEVITEGPCGIKFIAGGSGIWELINLSTQDMEILMKQLERLDELADIIMIDTGAGVSERVIRMILAANEAIVITTPEPTSVTDAYALVKSVVTIKKDMSLRLVVNRAESAQEARDVMDKFIRVAQRFLDIKLEPLGYILYDDAVVRSTKRQKPFVLEYPRSHASRQVYSMAQAIAAGGLQADDRAQGLKGYVNQLLKLFNSKRKAL</sequence>
<proteinExistence type="predicted"/>
<dbReference type="GO" id="GO:0016887">
    <property type="term" value="F:ATP hydrolysis activity"/>
    <property type="evidence" value="ECO:0007669"/>
    <property type="project" value="TreeGrafter"/>
</dbReference>
<keyword evidence="2" id="KW-0067">ATP-binding</keyword>
<dbReference type="CDD" id="cd02038">
    <property type="entry name" value="FlhG-like"/>
    <property type="match status" value="1"/>
</dbReference>